<dbReference type="RefSeq" id="WP_073003140.1">
    <property type="nucleotide sequence ID" value="NZ_FQUM01000010.1"/>
</dbReference>
<gene>
    <name evidence="2" type="ORF">SAMN05444274_11063</name>
</gene>
<dbReference type="Proteomes" id="UP000184164">
    <property type="component" value="Unassembled WGS sequence"/>
</dbReference>
<reference evidence="3" key="1">
    <citation type="submission" date="2016-11" db="EMBL/GenBank/DDBJ databases">
        <authorList>
            <person name="Varghese N."/>
            <person name="Submissions S."/>
        </authorList>
    </citation>
    <scope>NUCLEOTIDE SEQUENCE [LARGE SCALE GENOMIC DNA]</scope>
    <source>
        <strain evidence="3">DSM 26910</strain>
    </source>
</reference>
<dbReference type="PANTHER" id="PTHR37804">
    <property type="entry name" value="CDAA REGULATORY PROTEIN CDAR"/>
    <property type="match status" value="1"/>
</dbReference>
<organism evidence="2 3">
    <name type="scientific">Mariniphaga anaerophila</name>
    <dbReference type="NCBI Taxonomy" id="1484053"/>
    <lineage>
        <taxon>Bacteria</taxon>
        <taxon>Pseudomonadati</taxon>
        <taxon>Bacteroidota</taxon>
        <taxon>Bacteroidia</taxon>
        <taxon>Marinilabiliales</taxon>
        <taxon>Prolixibacteraceae</taxon>
        <taxon>Mariniphaga</taxon>
    </lineage>
</organism>
<dbReference type="PANTHER" id="PTHR37804:SF1">
    <property type="entry name" value="CDAA REGULATORY PROTEIN CDAR"/>
    <property type="match status" value="1"/>
</dbReference>
<dbReference type="OrthoDB" id="1115707at2"/>
<evidence type="ECO:0000313" key="3">
    <source>
        <dbReference type="Proteomes" id="UP000184164"/>
    </source>
</evidence>
<sequence length="329" mass="36622">MNKKITEILTFFNREKLRNDKRIVVFAICLLIATSLWFLNALNKDYTTELTYSVKYVNPPKNLFLANTPPTKIDLNVQAHGFTLLRHKLAFSFSPVILDLSAISQSMGGASNEYKVPSEILIRRISDQVSKEISINAVSPQTITLVFDSMQIKKLPVLPKVSLEFEQQFFLKGVVTATPDSIEIAGPAALLDTLTVLPTEARDFKEVNKSLEKIVPIIFPQNTKVSPEKVTISIPVEKFTEKKLTIPIQGNNVPQGVDLKLFPPQITVTVMVGLNEYENVSPHDFTASVDYQQALSGNNALDVSVKTGQSFIQLIKVVPASVEYLIETE</sequence>
<keyword evidence="3" id="KW-1185">Reference proteome</keyword>
<evidence type="ECO:0000313" key="2">
    <source>
        <dbReference type="EMBL" id="SHF83727.1"/>
    </source>
</evidence>
<dbReference type="STRING" id="1484053.SAMN05444274_11063"/>
<evidence type="ECO:0008006" key="4">
    <source>
        <dbReference type="Google" id="ProtNLM"/>
    </source>
</evidence>
<dbReference type="InterPro" id="IPR053154">
    <property type="entry name" value="c-di-AMP_regulator"/>
</dbReference>
<dbReference type="AlphaFoldDB" id="A0A1M5EX07"/>
<keyword evidence="1" id="KW-1133">Transmembrane helix</keyword>
<accession>A0A1M5EX07</accession>
<dbReference type="EMBL" id="FQUM01000010">
    <property type="protein sequence ID" value="SHF83727.1"/>
    <property type="molecule type" value="Genomic_DNA"/>
</dbReference>
<evidence type="ECO:0000256" key="1">
    <source>
        <dbReference type="SAM" id="Phobius"/>
    </source>
</evidence>
<keyword evidence="1" id="KW-0472">Membrane</keyword>
<dbReference type="Gene3D" id="2.170.120.30">
    <property type="match status" value="1"/>
</dbReference>
<feature type="transmembrane region" description="Helical" evidence="1">
    <location>
        <begin position="23"/>
        <end position="42"/>
    </location>
</feature>
<protein>
    <recommendedName>
        <fullName evidence="4">YbbR-like protein</fullName>
    </recommendedName>
</protein>
<proteinExistence type="predicted"/>
<name>A0A1M5EX07_9BACT</name>
<keyword evidence="1" id="KW-0812">Transmembrane</keyword>
<dbReference type="Gene3D" id="2.170.120.40">
    <property type="entry name" value="YbbR-like domain"/>
    <property type="match status" value="1"/>
</dbReference>